<evidence type="ECO:0000313" key="7">
    <source>
        <dbReference type="Proteomes" id="UP001162881"/>
    </source>
</evidence>
<keyword evidence="7" id="KW-1185">Reference proteome</keyword>
<dbReference type="SUPFAM" id="SSF53850">
    <property type="entry name" value="Periplasmic binding protein-like II"/>
    <property type="match status" value="1"/>
</dbReference>
<evidence type="ECO:0000256" key="1">
    <source>
        <dbReference type="ARBA" id="ARBA00009437"/>
    </source>
</evidence>
<keyword evidence="3" id="KW-0238">DNA-binding</keyword>
<dbReference type="Gene3D" id="3.40.190.290">
    <property type="match status" value="1"/>
</dbReference>
<dbReference type="Proteomes" id="UP001162881">
    <property type="component" value="Unassembled WGS sequence"/>
</dbReference>
<organism evidence="6 7">
    <name type="scientific">Novosphingobium organovorum</name>
    <dbReference type="NCBI Taxonomy" id="2930092"/>
    <lineage>
        <taxon>Bacteria</taxon>
        <taxon>Pseudomonadati</taxon>
        <taxon>Pseudomonadota</taxon>
        <taxon>Alphaproteobacteria</taxon>
        <taxon>Sphingomonadales</taxon>
        <taxon>Sphingomonadaceae</taxon>
        <taxon>Novosphingobium</taxon>
    </lineage>
</organism>
<keyword evidence="2" id="KW-0805">Transcription regulation</keyword>
<evidence type="ECO:0000256" key="3">
    <source>
        <dbReference type="ARBA" id="ARBA00023125"/>
    </source>
</evidence>
<dbReference type="InterPro" id="IPR036388">
    <property type="entry name" value="WH-like_DNA-bd_sf"/>
</dbReference>
<dbReference type="Gene3D" id="1.10.10.10">
    <property type="entry name" value="Winged helix-like DNA-binding domain superfamily/Winged helix DNA-binding domain"/>
    <property type="match status" value="1"/>
</dbReference>
<dbReference type="InterPro" id="IPR005119">
    <property type="entry name" value="LysR_subst-bd"/>
</dbReference>
<accession>A0ABT0B876</accession>
<dbReference type="Pfam" id="PF00126">
    <property type="entry name" value="HTH_1"/>
    <property type="match status" value="1"/>
</dbReference>
<dbReference type="PROSITE" id="PS50931">
    <property type="entry name" value="HTH_LYSR"/>
    <property type="match status" value="1"/>
</dbReference>
<gene>
    <name evidence="6" type="ORF">MTR62_00865</name>
</gene>
<dbReference type="SUPFAM" id="SSF46785">
    <property type="entry name" value="Winged helix' DNA-binding domain"/>
    <property type="match status" value="1"/>
</dbReference>
<evidence type="ECO:0000259" key="5">
    <source>
        <dbReference type="PROSITE" id="PS50931"/>
    </source>
</evidence>
<evidence type="ECO:0000256" key="4">
    <source>
        <dbReference type="ARBA" id="ARBA00023163"/>
    </source>
</evidence>
<sequence length="309" mass="34418">MHRIDRIDYFRIVDAIHRTGNLSSAARELGLSLTAISKRLTSLEETLGVRLIQRTTRTLHFTEEGAIFLEHCRNVLDAVAAAQEIGPGHTRSGTVRVTAAVAFSQRQIAPRLAAFLQEHPNIAVQILPNNRPIDLVEQQIDVAFRQAPLDNSAYITRTIAPDDEFLCAAPAYLARHGTPLTPDDLQHHQFLSVGDPAPHALVLTSGRHEVNARVHSTVGSTDGEIPHLAALDGCGIALKSSWDVIDDLRAGRLVRVLPDWWGRARTLRVVYPVRGYQPTRVGAFIEFMERELRAAAHRNRDLNLFRVRD</sequence>
<feature type="domain" description="HTH lysR-type" evidence="5">
    <location>
        <begin position="5"/>
        <end position="62"/>
    </location>
</feature>
<dbReference type="InterPro" id="IPR058163">
    <property type="entry name" value="LysR-type_TF_proteobact-type"/>
</dbReference>
<protein>
    <submittedName>
        <fullName evidence="6">LysR family transcriptional regulator</fullName>
    </submittedName>
</protein>
<dbReference type="PANTHER" id="PTHR30537:SF5">
    <property type="entry name" value="HTH-TYPE TRANSCRIPTIONAL ACTIVATOR TTDR-RELATED"/>
    <property type="match status" value="1"/>
</dbReference>
<comment type="similarity">
    <text evidence="1">Belongs to the LysR transcriptional regulatory family.</text>
</comment>
<dbReference type="CDD" id="cd08422">
    <property type="entry name" value="PBP2_CrgA_like"/>
    <property type="match status" value="1"/>
</dbReference>
<dbReference type="InterPro" id="IPR036390">
    <property type="entry name" value="WH_DNA-bd_sf"/>
</dbReference>
<dbReference type="RefSeq" id="WP_244016388.1">
    <property type="nucleotide sequence ID" value="NZ_JALHLF010000002.1"/>
</dbReference>
<dbReference type="Pfam" id="PF03466">
    <property type="entry name" value="LysR_substrate"/>
    <property type="match status" value="1"/>
</dbReference>
<name>A0ABT0B876_9SPHN</name>
<dbReference type="PANTHER" id="PTHR30537">
    <property type="entry name" value="HTH-TYPE TRANSCRIPTIONAL REGULATOR"/>
    <property type="match status" value="1"/>
</dbReference>
<dbReference type="EMBL" id="JALHLF010000002">
    <property type="protein sequence ID" value="MCJ2181266.1"/>
    <property type="molecule type" value="Genomic_DNA"/>
</dbReference>
<dbReference type="InterPro" id="IPR000847">
    <property type="entry name" value="LysR_HTH_N"/>
</dbReference>
<evidence type="ECO:0000313" key="6">
    <source>
        <dbReference type="EMBL" id="MCJ2181266.1"/>
    </source>
</evidence>
<keyword evidence="4" id="KW-0804">Transcription</keyword>
<comment type="caution">
    <text evidence="6">The sequence shown here is derived from an EMBL/GenBank/DDBJ whole genome shotgun (WGS) entry which is preliminary data.</text>
</comment>
<reference evidence="6" key="1">
    <citation type="submission" date="2022-03" db="EMBL/GenBank/DDBJ databases">
        <title>Identification of a novel bacterium isolated from mangrove sediments.</title>
        <authorList>
            <person name="Pan X."/>
        </authorList>
    </citation>
    <scope>NUCLEOTIDE SEQUENCE</scope>
    <source>
        <strain evidence="6">B1949</strain>
    </source>
</reference>
<evidence type="ECO:0000256" key="2">
    <source>
        <dbReference type="ARBA" id="ARBA00023015"/>
    </source>
</evidence>
<proteinExistence type="inferred from homology"/>